<organism evidence="1">
    <name type="scientific">Podoviridae sp. ct8Lf7</name>
    <dbReference type="NCBI Taxonomy" id="2827723"/>
    <lineage>
        <taxon>Viruses</taxon>
        <taxon>Duplodnaviria</taxon>
        <taxon>Heunggongvirae</taxon>
        <taxon>Uroviricota</taxon>
        <taxon>Caudoviricetes</taxon>
    </lineage>
</organism>
<dbReference type="EMBL" id="BK032511">
    <property type="protein sequence ID" value="DAF44650.1"/>
    <property type="molecule type" value="Genomic_DNA"/>
</dbReference>
<name>A0A8S5S1U5_9CAUD</name>
<protein>
    <submittedName>
        <fullName evidence="1">Uncharacterized protein</fullName>
    </submittedName>
</protein>
<evidence type="ECO:0000313" key="1">
    <source>
        <dbReference type="EMBL" id="DAF44650.1"/>
    </source>
</evidence>
<accession>A0A8S5S1U5</accession>
<proteinExistence type="predicted"/>
<reference evidence="1" key="1">
    <citation type="journal article" date="2021" name="Proc. Natl. Acad. Sci. U.S.A.">
        <title>A Catalog of Tens of Thousands of Viruses from Human Metagenomes Reveals Hidden Associations with Chronic Diseases.</title>
        <authorList>
            <person name="Tisza M.J."/>
            <person name="Buck C.B."/>
        </authorList>
    </citation>
    <scope>NUCLEOTIDE SEQUENCE</scope>
    <source>
        <strain evidence="1">Ct8Lf7</strain>
    </source>
</reference>
<sequence length="82" mass="8999">MVLLNPSSLQVIETMYGVPSIFIYVGLRSVPIPKLSASVAFLTSNWSFLFFQDSLNPNKEVNAGSVILPPNIIELCILVIMS</sequence>